<evidence type="ECO:0000259" key="4">
    <source>
        <dbReference type="PROSITE" id="PS50048"/>
    </source>
</evidence>
<dbReference type="Pfam" id="PF00172">
    <property type="entry name" value="Zn_clus"/>
    <property type="match status" value="1"/>
</dbReference>
<feature type="compositionally biased region" description="Polar residues" evidence="3">
    <location>
        <begin position="97"/>
        <end position="107"/>
    </location>
</feature>
<reference evidence="5 6" key="1">
    <citation type="submission" date="2019-04" db="EMBL/GenBank/DDBJ databases">
        <title>High contiguity whole genome sequence and gene annotation resource for two Venturia nashicola isolates.</title>
        <authorList>
            <person name="Prokchorchik M."/>
            <person name="Won K."/>
            <person name="Lee Y."/>
            <person name="Choi E.D."/>
            <person name="Segonzac C."/>
            <person name="Sohn K.H."/>
        </authorList>
    </citation>
    <scope>NUCLEOTIDE SEQUENCE [LARGE SCALE GENOMIC DNA]</scope>
    <source>
        <strain evidence="5 6">PRI2</strain>
    </source>
</reference>
<dbReference type="InterPro" id="IPR036864">
    <property type="entry name" value="Zn2-C6_fun-type_DNA-bd_sf"/>
</dbReference>
<dbReference type="PROSITE" id="PS50048">
    <property type="entry name" value="ZN2_CY6_FUNGAL_2"/>
    <property type="match status" value="1"/>
</dbReference>
<organism evidence="5 6">
    <name type="scientific">Venturia nashicola</name>
    <dbReference type="NCBI Taxonomy" id="86259"/>
    <lineage>
        <taxon>Eukaryota</taxon>
        <taxon>Fungi</taxon>
        <taxon>Dikarya</taxon>
        <taxon>Ascomycota</taxon>
        <taxon>Pezizomycotina</taxon>
        <taxon>Dothideomycetes</taxon>
        <taxon>Pleosporomycetidae</taxon>
        <taxon>Venturiales</taxon>
        <taxon>Venturiaceae</taxon>
        <taxon>Venturia</taxon>
    </lineage>
</organism>
<dbReference type="CDD" id="cd12148">
    <property type="entry name" value="fungal_TF_MHR"/>
    <property type="match status" value="1"/>
</dbReference>
<dbReference type="GO" id="GO:0000981">
    <property type="term" value="F:DNA-binding transcription factor activity, RNA polymerase II-specific"/>
    <property type="evidence" value="ECO:0007669"/>
    <property type="project" value="InterPro"/>
</dbReference>
<dbReference type="EMBL" id="SNSC02000006">
    <property type="protein sequence ID" value="TID23320.1"/>
    <property type="molecule type" value="Genomic_DNA"/>
</dbReference>
<keyword evidence="6" id="KW-1185">Reference proteome</keyword>
<evidence type="ECO:0000313" key="6">
    <source>
        <dbReference type="Proteomes" id="UP000298493"/>
    </source>
</evidence>
<feature type="region of interest" description="Disordered" evidence="3">
    <location>
        <begin position="628"/>
        <end position="652"/>
    </location>
</feature>
<sequence>MDGNRDTPTKMSQRARLTCHQCYRQKIKCSKTLPCTTCVKKGIQDQCSRDERNGVFRSTQPLQTPVPENTQTSEILQRLMNQVSHLEAKLKERDVPLQQTDGGNSTHLGPELPARHLPRGSTGIARIAGQSSAEASDDDGAAADSATVLEFLAWGRRKDQQFHEAPENETGPRRYSVVLEDAAIPPSLMEVITSPRLDLLEALLPSKQNVRILSEFHGESLLWYHGSYNNFTFSDELRSFYEDYQGNVRHRELNFQWLALLFAIMTGSITCASPSTAQSWGFDAAERFALSKRWYDATISCLNLANYLENHTIYSVSAIATLTISAHILGVSNTQSVLLAGAARISQSLGLHRLGEEQASQTCSDKEIMRRRKRETGRRVWCQLLTQDWFSIPFSESYSLNPSFFDTAKPLNCNDSDMQTVPNTTPTITSYCNYLYDIAHLITQLQDAMASSNTLYTKYEQVLKYDEKMRALATAYMPTFLSTNAPVASTWPTYVPWARRSLAICLAHKIIMVHRKFLGLSFTNSAFVFTRRTCIAASKTILKEARAARDDNGPVLWIDQAFVVAAGIILSLDAFHRKPDETDFAAHQRLVSQAIDYLTQFPESKISIRGLQLLSFLTSELDAIAQTGTATSAQGSRKRQADGRPDSDRRPEKRARVFNLSAFMKAMDAGQNRLPVSTPQVNEVDGIAWETFAEMFPPQTGFGGQHLFDEFSSFDM</sequence>
<dbReference type="CDD" id="cd00067">
    <property type="entry name" value="GAL4"/>
    <property type="match status" value="1"/>
</dbReference>
<feature type="compositionally biased region" description="Basic and acidic residues" evidence="3">
    <location>
        <begin position="639"/>
        <end position="652"/>
    </location>
</feature>
<dbReference type="GO" id="GO:0005634">
    <property type="term" value="C:nucleus"/>
    <property type="evidence" value="ECO:0007669"/>
    <property type="project" value="UniProtKB-SubCell"/>
</dbReference>
<comment type="caution">
    <text evidence="5">The sequence shown here is derived from an EMBL/GenBank/DDBJ whole genome shotgun (WGS) entry which is preliminary data.</text>
</comment>
<dbReference type="Proteomes" id="UP000298493">
    <property type="component" value="Unassembled WGS sequence"/>
</dbReference>
<dbReference type="GO" id="GO:0008270">
    <property type="term" value="F:zinc ion binding"/>
    <property type="evidence" value="ECO:0007669"/>
    <property type="project" value="InterPro"/>
</dbReference>
<evidence type="ECO:0000256" key="2">
    <source>
        <dbReference type="ARBA" id="ARBA00023242"/>
    </source>
</evidence>
<dbReference type="STRING" id="86259.A0A4Z1PIX5"/>
<dbReference type="SUPFAM" id="SSF57701">
    <property type="entry name" value="Zn2/Cys6 DNA-binding domain"/>
    <property type="match status" value="1"/>
</dbReference>
<gene>
    <name evidence="5" type="ORF">E6O75_ATG02956</name>
</gene>
<dbReference type="InterPro" id="IPR050613">
    <property type="entry name" value="Sec_Metabolite_Reg"/>
</dbReference>
<dbReference type="AlphaFoldDB" id="A0A4Z1PIX5"/>
<feature type="region of interest" description="Disordered" evidence="3">
    <location>
        <begin position="97"/>
        <end position="116"/>
    </location>
</feature>
<dbReference type="PANTHER" id="PTHR31001">
    <property type="entry name" value="UNCHARACTERIZED TRANSCRIPTIONAL REGULATORY PROTEIN"/>
    <property type="match status" value="1"/>
</dbReference>
<comment type="subcellular location">
    <subcellularLocation>
        <location evidence="1">Nucleus</location>
    </subcellularLocation>
</comment>
<name>A0A4Z1PIX5_9PEZI</name>
<feature type="domain" description="Zn(2)-C6 fungal-type" evidence="4">
    <location>
        <begin position="18"/>
        <end position="49"/>
    </location>
</feature>
<keyword evidence="2" id="KW-0539">Nucleus</keyword>
<evidence type="ECO:0000256" key="1">
    <source>
        <dbReference type="ARBA" id="ARBA00004123"/>
    </source>
</evidence>
<dbReference type="InterPro" id="IPR001138">
    <property type="entry name" value="Zn2Cys6_DnaBD"/>
</dbReference>
<protein>
    <submittedName>
        <fullName evidence="5">Fungal specific transcription factor</fullName>
    </submittedName>
</protein>
<dbReference type="PANTHER" id="PTHR31001:SF76">
    <property type="entry name" value="ZN(2)-C6 FUNGAL-TYPE DOMAIN-CONTAINING PROTEIN"/>
    <property type="match status" value="1"/>
</dbReference>
<dbReference type="Gene3D" id="4.10.240.10">
    <property type="entry name" value="Zn(2)-C6 fungal-type DNA-binding domain"/>
    <property type="match status" value="1"/>
</dbReference>
<proteinExistence type="predicted"/>
<evidence type="ECO:0000256" key="3">
    <source>
        <dbReference type="SAM" id="MobiDB-lite"/>
    </source>
</evidence>
<dbReference type="SMART" id="SM00066">
    <property type="entry name" value="GAL4"/>
    <property type="match status" value="1"/>
</dbReference>
<evidence type="ECO:0000313" key="5">
    <source>
        <dbReference type="EMBL" id="TID23320.1"/>
    </source>
</evidence>
<accession>A0A4Z1PIX5</accession>